<keyword evidence="5" id="KW-0489">Methyltransferase</keyword>
<dbReference type="RefSeq" id="WP_075003809.1">
    <property type="nucleotide sequence ID" value="NZ_FOAZ01000003.1"/>
</dbReference>
<feature type="compositionally biased region" description="Basic and acidic residues" evidence="3">
    <location>
        <begin position="414"/>
        <end position="426"/>
    </location>
</feature>
<sequence length="671" mass="70053">MAQQRKAGSQHASAEVTATAIARLAGVGPAAVSNWRRRHPDFPKPVGGSASSPTFDLAQVERWLRAQGKLTQVPLRERAWQQIEQYPLGPSAALIRLGAALTLGPDPGAAQNPLLTTGLQLAEELGPAGAFRFLLGRHLDSVSRQYALTPPEPASLMAELGGPAAEVLDPSCGFGGLLDAARGISPDARLCGQDADPELAALADLRLALAEDTSEAESADGTDGTKATDGTRAAAVTADGPGPRRGWVDVRTGDSLRADAFDRPPHAPGADVVLCHPPFNERNWGHEELAYDPRWEYGLPPRTESELAWVQHALAHAREGGTVVVLMPPAAASRRSGRRIRADLLRRGALRAVIALPAGVAPPYGIPLHLWVLRRPQGAGSAASPGLLLVETGSLAWPEAREAALDAWRTVDLPHGRTGADTRADAETGTGTGTDRPGVSRLVPVVDLLDEEVDLTPARHLPPAAVGGGALGLDQLREQLAAALQNASRLPATGAAVEAATGGGRSGGRPSTSVGELARAGALTLLTAAAAGEEPPRTRAGDVLVPVLGQEGQEGGGVRVVTEAEAGAPLGRGLQLLRPEPDAVDPWFLAGFLRSTANSRQASTFTGTSTRLDARRLQLPRLPLAEQQRYGTRFRAVAEFEEALRQATRLGEQFAQGLYDGLAEGGPAGLG</sequence>
<proteinExistence type="predicted"/>
<dbReference type="GO" id="GO:0003677">
    <property type="term" value="F:DNA binding"/>
    <property type="evidence" value="ECO:0007669"/>
    <property type="project" value="UniProtKB-KW"/>
</dbReference>
<dbReference type="GO" id="GO:0032259">
    <property type="term" value="P:methylation"/>
    <property type="evidence" value="ECO:0007669"/>
    <property type="project" value="UniProtKB-KW"/>
</dbReference>
<dbReference type="PANTHER" id="PTHR42998:SF1">
    <property type="entry name" value="TYPE I RESTRICTION ENZYME HINDI METHYLASE SUBUNIT"/>
    <property type="match status" value="1"/>
</dbReference>
<keyword evidence="5" id="KW-0808">Transferase</keyword>
<feature type="region of interest" description="Disordered" evidence="3">
    <location>
        <begin position="212"/>
        <end position="248"/>
    </location>
</feature>
<dbReference type="GO" id="GO:0009307">
    <property type="term" value="P:DNA restriction-modification system"/>
    <property type="evidence" value="ECO:0007669"/>
    <property type="project" value="UniProtKB-KW"/>
</dbReference>
<dbReference type="SUPFAM" id="SSF116734">
    <property type="entry name" value="DNA methylase specificity domain"/>
    <property type="match status" value="1"/>
</dbReference>
<dbReference type="AlphaFoldDB" id="A0A1H7JTU9"/>
<dbReference type="InterPro" id="IPR052916">
    <property type="entry name" value="Type-I_RE_MTase_Subunit"/>
</dbReference>
<dbReference type="eggNOG" id="COG0286">
    <property type="taxonomic scope" value="Bacteria"/>
</dbReference>
<evidence type="ECO:0000259" key="4">
    <source>
        <dbReference type="Pfam" id="PF02384"/>
    </source>
</evidence>
<evidence type="ECO:0000313" key="5">
    <source>
        <dbReference type="EMBL" id="SEK77480.1"/>
    </source>
</evidence>
<reference evidence="6" key="1">
    <citation type="submission" date="2016-10" db="EMBL/GenBank/DDBJ databases">
        <authorList>
            <person name="Varghese N."/>
        </authorList>
    </citation>
    <scope>NUCLEOTIDE SEQUENCE [LARGE SCALE GENOMIC DNA]</scope>
    <source>
        <strain evidence="6">DSM 45096 / BCRC 16803 / CGMCC 4.1857 / CIP 109030 / JCM 12277 / KCTC 19219 / NBRC 100920 / 33214</strain>
    </source>
</reference>
<keyword evidence="2" id="KW-0238">DNA-binding</keyword>
<feature type="region of interest" description="Disordered" evidence="3">
    <location>
        <begin position="414"/>
        <end position="439"/>
    </location>
</feature>
<dbReference type="SUPFAM" id="SSF53335">
    <property type="entry name" value="S-adenosyl-L-methionine-dependent methyltransferases"/>
    <property type="match status" value="1"/>
</dbReference>
<dbReference type="InterPro" id="IPR044946">
    <property type="entry name" value="Restrct_endonuc_typeI_TRD_sf"/>
</dbReference>
<dbReference type="EMBL" id="FOAZ01000003">
    <property type="protein sequence ID" value="SEK77480.1"/>
    <property type="molecule type" value="Genomic_DNA"/>
</dbReference>
<evidence type="ECO:0000256" key="2">
    <source>
        <dbReference type="ARBA" id="ARBA00023125"/>
    </source>
</evidence>
<feature type="compositionally biased region" description="Low complexity" evidence="3">
    <location>
        <begin position="427"/>
        <end position="439"/>
    </location>
</feature>
<dbReference type="PRINTS" id="PR00507">
    <property type="entry name" value="N12N6MTFRASE"/>
</dbReference>
<dbReference type="Gene3D" id="3.40.50.150">
    <property type="entry name" value="Vaccinia Virus protein VP39"/>
    <property type="match status" value="1"/>
</dbReference>
<evidence type="ECO:0000313" key="6">
    <source>
        <dbReference type="Proteomes" id="UP000183015"/>
    </source>
</evidence>
<dbReference type="STRING" id="235985.SAMN05414137_103435"/>
<dbReference type="Gene3D" id="3.90.220.20">
    <property type="entry name" value="DNA methylase specificity domains"/>
    <property type="match status" value="1"/>
</dbReference>
<dbReference type="PANTHER" id="PTHR42998">
    <property type="entry name" value="TYPE I RESTRICTION ENZYME HINDVIIP M PROTEIN-RELATED"/>
    <property type="match status" value="1"/>
</dbReference>
<feature type="compositionally biased region" description="Low complexity" evidence="3">
    <location>
        <begin position="221"/>
        <end position="235"/>
    </location>
</feature>
<evidence type="ECO:0000256" key="1">
    <source>
        <dbReference type="ARBA" id="ARBA00022747"/>
    </source>
</evidence>
<protein>
    <submittedName>
        <fullName evidence="5">N-6 DNA Methylase</fullName>
    </submittedName>
</protein>
<organism evidence="5 6">
    <name type="scientific">Streptacidiphilus jiangxiensis</name>
    <dbReference type="NCBI Taxonomy" id="235985"/>
    <lineage>
        <taxon>Bacteria</taxon>
        <taxon>Bacillati</taxon>
        <taxon>Actinomycetota</taxon>
        <taxon>Actinomycetes</taxon>
        <taxon>Kitasatosporales</taxon>
        <taxon>Streptomycetaceae</taxon>
        <taxon>Streptacidiphilus</taxon>
    </lineage>
</organism>
<evidence type="ECO:0000256" key="3">
    <source>
        <dbReference type="SAM" id="MobiDB-lite"/>
    </source>
</evidence>
<keyword evidence="6" id="KW-1185">Reference proteome</keyword>
<name>A0A1H7JTU9_STRJI</name>
<gene>
    <name evidence="5" type="ORF">SAMN05414137_103435</name>
</gene>
<dbReference type="OrthoDB" id="9784823at2"/>
<keyword evidence="1" id="KW-0680">Restriction system</keyword>
<dbReference type="InterPro" id="IPR029063">
    <property type="entry name" value="SAM-dependent_MTases_sf"/>
</dbReference>
<dbReference type="Pfam" id="PF02384">
    <property type="entry name" value="N6_Mtase"/>
    <property type="match status" value="1"/>
</dbReference>
<dbReference type="Proteomes" id="UP000183015">
    <property type="component" value="Unassembled WGS sequence"/>
</dbReference>
<dbReference type="GO" id="GO:0008170">
    <property type="term" value="F:N-methyltransferase activity"/>
    <property type="evidence" value="ECO:0007669"/>
    <property type="project" value="InterPro"/>
</dbReference>
<feature type="domain" description="DNA methylase adenine-specific" evidence="4">
    <location>
        <begin position="248"/>
        <end position="377"/>
    </location>
</feature>
<accession>A0A1H7JTU9</accession>
<dbReference type="InterPro" id="IPR003356">
    <property type="entry name" value="DNA_methylase_A-5"/>
</dbReference>